<organism evidence="2">
    <name type="scientific">uncultured Dehalococcoidia bacterium</name>
    <dbReference type="NCBI Taxonomy" id="498747"/>
    <lineage>
        <taxon>Bacteria</taxon>
        <taxon>Bacillati</taxon>
        <taxon>Chloroflexota</taxon>
        <taxon>Dehalococcoidia</taxon>
        <taxon>environmental samples</taxon>
    </lineage>
</organism>
<name>A0A871XYI9_9CHLR</name>
<dbReference type="PANTHER" id="PTHR48207:SF3">
    <property type="entry name" value="SUCCINATE--HYDROXYMETHYLGLUTARATE COA-TRANSFERASE"/>
    <property type="match status" value="1"/>
</dbReference>
<evidence type="ECO:0000313" key="2">
    <source>
        <dbReference type="EMBL" id="QOV09049.1"/>
    </source>
</evidence>
<dbReference type="InterPro" id="IPR023606">
    <property type="entry name" value="CoA-Trfase_III_dom_1_sf"/>
</dbReference>
<dbReference type="GO" id="GO:0008410">
    <property type="term" value="F:CoA-transferase activity"/>
    <property type="evidence" value="ECO:0007669"/>
    <property type="project" value="TreeGrafter"/>
</dbReference>
<dbReference type="Gene3D" id="3.30.1540.10">
    <property type="entry name" value="formyl-coa transferase, domain 3"/>
    <property type="match status" value="1"/>
</dbReference>
<keyword evidence="1 2" id="KW-0808">Transferase</keyword>
<dbReference type="AlphaFoldDB" id="A0A871XYI9"/>
<dbReference type="InterPro" id="IPR050483">
    <property type="entry name" value="CoA-transferase_III_domain"/>
</dbReference>
<dbReference type="SUPFAM" id="SSF89796">
    <property type="entry name" value="CoA-transferase family III (CaiB/BaiF)"/>
    <property type="match status" value="1"/>
</dbReference>
<protein>
    <submittedName>
        <fullName evidence="2">CoA transferase</fullName>
    </submittedName>
</protein>
<dbReference type="InterPro" id="IPR003673">
    <property type="entry name" value="CoA-Trfase_fam_III"/>
</dbReference>
<reference evidence="2" key="1">
    <citation type="submission" date="2020-10" db="EMBL/GenBank/DDBJ databases">
        <title>Diverse heliorhodopsins detected via functional metagenomics in peat lake Actinobacteria, Chloroflexi and Archaea.</title>
        <authorList>
            <person name="Chazan A."/>
            <person name="Rozenberg A."/>
            <person name="Tahan R."/>
            <person name="Mannen K."/>
            <person name="Nagata T."/>
            <person name="Yaish S."/>
            <person name="Larom S."/>
            <person name="Kandori H."/>
            <person name="Inoue K."/>
            <person name="Beja O."/>
            <person name="Pushkarev A."/>
        </authorList>
    </citation>
    <scope>NUCLEOTIDE SEQUENCE</scope>
</reference>
<accession>A0A871XYI9</accession>
<gene>
    <name evidence="2" type="ORF">HULAa30F3_00002</name>
</gene>
<evidence type="ECO:0000256" key="1">
    <source>
        <dbReference type="ARBA" id="ARBA00022679"/>
    </source>
</evidence>
<dbReference type="Gene3D" id="3.40.50.10540">
    <property type="entry name" value="Crotonobetainyl-coa:carnitine coa-transferase, domain 1"/>
    <property type="match status" value="1"/>
</dbReference>
<dbReference type="EMBL" id="MW122882">
    <property type="protein sequence ID" value="QOV09049.1"/>
    <property type="molecule type" value="Genomic_DNA"/>
</dbReference>
<dbReference type="InterPro" id="IPR044855">
    <property type="entry name" value="CoA-Trfase_III_dom3_sf"/>
</dbReference>
<sequence length="406" mass="44399">MTEKALEGIKVLTFEMAQAMPMTTSFLAAFGATVIRVESQKHLDWHRQSGPFVENQNGPDRSSCYLHANPGKMSFTLNLKHPDSMKLMAKLVKWADIMVEGFAGGVIDKLGLGYADVSKINPGIIMLSSDCYGHTGPFKGVPSYGMPLTALTGLPHLCGKADQMPQFPGFAITDFIAPRLNVIALIAALDFRKQTGKGQYIDCSQFENTVPLMTPAMLALQANEKDTGRMGNRQVGAAPCTAFRCKDDDMGERYVAICVQNDAEWAAFVKTIGAPAWAADKKFATLMGRLDNIDELEKNINAWTATREAYEVMNTMQKAGIAAGVAQNGRDLSNDPQLAANNFYQKLEVPTVGDFSYAGLPVRMSETPYEIKRTPLLGEYNEFVSMNILGLSDEEFVTLIADGAFE</sequence>
<proteinExistence type="predicted"/>
<dbReference type="PANTHER" id="PTHR48207">
    <property type="entry name" value="SUCCINATE--HYDROXYMETHYLGLUTARATE COA-TRANSFERASE"/>
    <property type="match status" value="1"/>
</dbReference>
<dbReference type="Pfam" id="PF02515">
    <property type="entry name" value="CoA_transf_3"/>
    <property type="match status" value="1"/>
</dbReference>